<name>A0A9D4KYU9_DREPO</name>
<comment type="caution">
    <text evidence="2">The sequence shown here is derived from an EMBL/GenBank/DDBJ whole genome shotgun (WGS) entry which is preliminary data.</text>
</comment>
<sequence length="99" mass="11250">MNSGVSSDRTSRLNVIRGVADGIMARSHDILSRNRPGQHNAHYTVRLEAKFTSRRARLTSVTLYFVLVISAAVILAMYYSFLWRPNTNKLFHSMSYKTG</sequence>
<organism evidence="2 3">
    <name type="scientific">Dreissena polymorpha</name>
    <name type="common">Zebra mussel</name>
    <name type="synonym">Mytilus polymorpha</name>
    <dbReference type="NCBI Taxonomy" id="45954"/>
    <lineage>
        <taxon>Eukaryota</taxon>
        <taxon>Metazoa</taxon>
        <taxon>Spiralia</taxon>
        <taxon>Lophotrochozoa</taxon>
        <taxon>Mollusca</taxon>
        <taxon>Bivalvia</taxon>
        <taxon>Autobranchia</taxon>
        <taxon>Heteroconchia</taxon>
        <taxon>Euheterodonta</taxon>
        <taxon>Imparidentia</taxon>
        <taxon>Neoheterodontei</taxon>
        <taxon>Myida</taxon>
        <taxon>Dreissenoidea</taxon>
        <taxon>Dreissenidae</taxon>
        <taxon>Dreissena</taxon>
    </lineage>
</organism>
<dbReference type="EMBL" id="JAIWYP010000003">
    <property type="protein sequence ID" value="KAH3848199.1"/>
    <property type="molecule type" value="Genomic_DNA"/>
</dbReference>
<evidence type="ECO:0000256" key="1">
    <source>
        <dbReference type="SAM" id="Phobius"/>
    </source>
</evidence>
<dbReference type="Proteomes" id="UP000828390">
    <property type="component" value="Unassembled WGS sequence"/>
</dbReference>
<protein>
    <submittedName>
        <fullName evidence="2">Uncharacterized protein</fullName>
    </submittedName>
</protein>
<keyword evidence="1" id="KW-1133">Transmembrane helix</keyword>
<dbReference type="Pfam" id="PF15018">
    <property type="entry name" value="InaF-motif"/>
    <property type="match status" value="1"/>
</dbReference>
<dbReference type="AlphaFoldDB" id="A0A9D4KYU9"/>
<keyword evidence="1" id="KW-0812">Transmembrane</keyword>
<keyword evidence="1" id="KW-0472">Membrane</keyword>
<keyword evidence="3" id="KW-1185">Reference proteome</keyword>
<proteinExistence type="predicted"/>
<evidence type="ECO:0000313" key="3">
    <source>
        <dbReference type="Proteomes" id="UP000828390"/>
    </source>
</evidence>
<evidence type="ECO:0000313" key="2">
    <source>
        <dbReference type="EMBL" id="KAH3848199.1"/>
    </source>
</evidence>
<feature type="transmembrane region" description="Helical" evidence="1">
    <location>
        <begin position="61"/>
        <end position="81"/>
    </location>
</feature>
<reference evidence="2" key="1">
    <citation type="journal article" date="2019" name="bioRxiv">
        <title>The Genome of the Zebra Mussel, Dreissena polymorpha: A Resource for Invasive Species Research.</title>
        <authorList>
            <person name="McCartney M.A."/>
            <person name="Auch B."/>
            <person name="Kono T."/>
            <person name="Mallez S."/>
            <person name="Zhang Y."/>
            <person name="Obille A."/>
            <person name="Becker A."/>
            <person name="Abrahante J.E."/>
            <person name="Garbe J."/>
            <person name="Badalamenti J.P."/>
            <person name="Herman A."/>
            <person name="Mangelson H."/>
            <person name="Liachko I."/>
            <person name="Sullivan S."/>
            <person name="Sone E.D."/>
            <person name="Koren S."/>
            <person name="Silverstein K.A.T."/>
            <person name="Beckman K.B."/>
            <person name="Gohl D.M."/>
        </authorList>
    </citation>
    <scope>NUCLEOTIDE SEQUENCE</scope>
    <source>
        <strain evidence="2">Duluth1</strain>
        <tissue evidence="2">Whole animal</tissue>
    </source>
</reference>
<dbReference type="InterPro" id="IPR029162">
    <property type="entry name" value="InaF-motif"/>
</dbReference>
<reference evidence="2" key="2">
    <citation type="submission" date="2020-11" db="EMBL/GenBank/DDBJ databases">
        <authorList>
            <person name="McCartney M.A."/>
            <person name="Auch B."/>
            <person name="Kono T."/>
            <person name="Mallez S."/>
            <person name="Becker A."/>
            <person name="Gohl D.M."/>
            <person name="Silverstein K.A.T."/>
            <person name="Koren S."/>
            <person name="Bechman K.B."/>
            <person name="Herman A."/>
            <person name="Abrahante J.E."/>
            <person name="Garbe J."/>
        </authorList>
    </citation>
    <scope>NUCLEOTIDE SEQUENCE</scope>
    <source>
        <strain evidence="2">Duluth1</strain>
        <tissue evidence="2">Whole animal</tissue>
    </source>
</reference>
<accession>A0A9D4KYU9</accession>
<gene>
    <name evidence="2" type="ORF">DPMN_090558</name>
</gene>